<gene>
    <name evidence="1" type="ORF">CK203_092843</name>
</gene>
<protein>
    <submittedName>
        <fullName evidence="1">Uncharacterized protein</fullName>
    </submittedName>
</protein>
<comment type="caution">
    <text evidence="1">The sequence shown here is derived from an EMBL/GenBank/DDBJ whole genome shotgun (WGS) entry which is preliminary data.</text>
</comment>
<sequence length="345" mass="39828">MHIAGRKKKGYIIKRKVALAQDDPNHDEWEAEDTLVKSWLINSMTNQLMSHFAQCGMAKEVWDVVKRSYLDTLTLLKPNDMTCVIDIEKQRKCTAEDQVYIFLVEWYKLKQDKRKNKKSTQVAFTDATPPTFAFRITDHMTSHSSLLDSVMPLSIKSIQDNLMKMTIDIDKEREGFYSLERARKLQFEFDLVFQVARRGESYFSGNASLVPLQGEISSKDRKSYVRIEKAWILGWEEDLTDLDKGESLDAPNLMAPKFASKEEGIKDQPDYSNKVIQGRTKMLLTYPLQALILLLMILPCHRMTLPRLILSCPLCLFLVIFRKPLKILSGSLLWYKARLAAKGYT</sequence>
<dbReference type="EMBL" id="QGNW01001656">
    <property type="protein sequence ID" value="RVW34157.1"/>
    <property type="molecule type" value="Genomic_DNA"/>
</dbReference>
<evidence type="ECO:0000313" key="2">
    <source>
        <dbReference type="Proteomes" id="UP000288805"/>
    </source>
</evidence>
<dbReference type="AlphaFoldDB" id="A0A438DF90"/>
<evidence type="ECO:0000313" key="1">
    <source>
        <dbReference type="EMBL" id="RVW34157.1"/>
    </source>
</evidence>
<reference evidence="1 2" key="1">
    <citation type="journal article" date="2018" name="PLoS Genet.">
        <title>Population sequencing reveals clonal diversity and ancestral inbreeding in the grapevine cultivar Chardonnay.</title>
        <authorList>
            <person name="Roach M.J."/>
            <person name="Johnson D.L."/>
            <person name="Bohlmann J."/>
            <person name="van Vuuren H.J."/>
            <person name="Jones S.J."/>
            <person name="Pretorius I.S."/>
            <person name="Schmidt S.A."/>
            <person name="Borneman A.R."/>
        </authorList>
    </citation>
    <scope>NUCLEOTIDE SEQUENCE [LARGE SCALE GENOMIC DNA]</scope>
    <source>
        <strain evidence="2">cv. Chardonnay</strain>
        <tissue evidence="1">Leaf</tissue>
    </source>
</reference>
<proteinExistence type="predicted"/>
<accession>A0A438DF90</accession>
<name>A0A438DF90_VITVI</name>
<dbReference type="Proteomes" id="UP000288805">
    <property type="component" value="Unassembled WGS sequence"/>
</dbReference>
<organism evidence="1 2">
    <name type="scientific">Vitis vinifera</name>
    <name type="common">Grape</name>
    <dbReference type="NCBI Taxonomy" id="29760"/>
    <lineage>
        <taxon>Eukaryota</taxon>
        <taxon>Viridiplantae</taxon>
        <taxon>Streptophyta</taxon>
        <taxon>Embryophyta</taxon>
        <taxon>Tracheophyta</taxon>
        <taxon>Spermatophyta</taxon>
        <taxon>Magnoliopsida</taxon>
        <taxon>eudicotyledons</taxon>
        <taxon>Gunneridae</taxon>
        <taxon>Pentapetalae</taxon>
        <taxon>rosids</taxon>
        <taxon>Vitales</taxon>
        <taxon>Vitaceae</taxon>
        <taxon>Viteae</taxon>
        <taxon>Vitis</taxon>
    </lineage>
</organism>